<accession>C6HF17</accession>
<keyword evidence="1" id="KW-0732">Signal</keyword>
<dbReference type="InterPro" id="IPR056336">
    <property type="entry name" value="YVC1_C"/>
</dbReference>
<evidence type="ECO:0000313" key="4">
    <source>
        <dbReference type="Proteomes" id="UP000002624"/>
    </source>
</evidence>
<gene>
    <name evidence="3" type="ORF">HCDG_04540</name>
</gene>
<dbReference type="Proteomes" id="UP000002624">
    <property type="component" value="Unassembled WGS sequence"/>
</dbReference>
<protein>
    <submittedName>
        <fullName evidence="3">Integral membrane channel protein</fullName>
    </submittedName>
</protein>
<evidence type="ECO:0000313" key="3">
    <source>
        <dbReference type="EMBL" id="EER40894.1"/>
    </source>
</evidence>
<name>C6HF17_AJECH</name>
<feature type="chain" id="PRO_5002965410" evidence="1">
    <location>
        <begin position="19"/>
        <end position="103"/>
    </location>
</feature>
<dbReference type="OrthoDB" id="310870at2759"/>
<proteinExistence type="predicted"/>
<evidence type="ECO:0000256" key="1">
    <source>
        <dbReference type="SAM" id="SignalP"/>
    </source>
</evidence>
<dbReference type="VEuPathDB" id="FungiDB:HCDG_04540"/>
<dbReference type="AlphaFoldDB" id="C6HF17"/>
<organism evidence="3 4">
    <name type="scientific">Ajellomyces capsulatus (strain H143)</name>
    <name type="common">Darling's disease fungus</name>
    <name type="synonym">Histoplasma capsulatum</name>
    <dbReference type="NCBI Taxonomy" id="544712"/>
    <lineage>
        <taxon>Eukaryota</taxon>
        <taxon>Fungi</taxon>
        <taxon>Dikarya</taxon>
        <taxon>Ascomycota</taxon>
        <taxon>Pezizomycotina</taxon>
        <taxon>Eurotiomycetes</taxon>
        <taxon>Eurotiomycetidae</taxon>
        <taxon>Onygenales</taxon>
        <taxon>Ajellomycetaceae</taxon>
        <taxon>Histoplasma</taxon>
    </lineage>
</organism>
<reference evidence="4" key="1">
    <citation type="submission" date="2009-05" db="EMBL/GenBank/DDBJ databases">
        <title>The genome sequence of Ajellomyces capsulatus strain H143.</title>
        <authorList>
            <person name="Champion M."/>
            <person name="Cuomo C.A."/>
            <person name="Ma L.-J."/>
            <person name="Henn M.R."/>
            <person name="Sil A."/>
            <person name="Goldman B."/>
            <person name="Young S.K."/>
            <person name="Kodira C.D."/>
            <person name="Zeng Q."/>
            <person name="Koehrsen M."/>
            <person name="Alvarado L."/>
            <person name="Berlin A.M."/>
            <person name="Borenstein D."/>
            <person name="Chen Z."/>
            <person name="Engels R."/>
            <person name="Freedman E."/>
            <person name="Gellesch M."/>
            <person name="Goldberg J."/>
            <person name="Griggs A."/>
            <person name="Gujja S."/>
            <person name="Heiman D.I."/>
            <person name="Hepburn T.A."/>
            <person name="Howarth C."/>
            <person name="Jen D."/>
            <person name="Larson L."/>
            <person name="Lewis B."/>
            <person name="Mehta T."/>
            <person name="Park D."/>
            <person name="Pearson M."/>
            <person name="Roberts A."/>
            <person name="Saif S."/>
            <person name="Shea T.D."/>
            <person name="Shenoy N."/>
            <person name="Sisk P."/>
            <person name="Stolte C."/>
            <person name="Sykes S."/>
            <person name="Walk T."/>
            <person name="White J."/>
            <person name="Yandava C."/>
            <person name="Klein B."/>
            <person name="McEwen J.G."/>
            <person name="Puccia R."/>
            <person name="Goldman G.H."/>
            <person name="Felipe M.S."/>
            <person name="Nino-Vega G."/>
            <person name="San-Blas G."/>
            <person name="Taylor J.W."/>
            <person name="Mendoza L."/>
            <person name="Galagan J.E."/>
            <person name="Nusbaum C."/>
            <person name="Birren B.W."/>
        </authorList>
    </citation>
    <scope>NUCLEOTIDE SEQUENCE [LARGE SCALE GENOMIC DNA]</scope>
    <source>
        <strain evidence="4">H143</strain>
    </source>
</reference>
<dbReference type="Pfam" id="PF23317">
    <property type="entry name" value="YVC1_C"/>
    <property type="match status" value="1"/>
</dbReference>
<dbReference type="STRING" id="544712.C6HF17"/>
<sequence>MSFAIFLGLFLAVIRRWSREVSSPDLVFWFCSAGFMFDELVGHLHSQHHDQNVSSTLAMELGSDIGDNEAVGGGFIGAIPSSFVTEMANATGGLRRLAPTSIE</sequence>
<feature type="domain" description="Calcium channel YVC1-like C-terminal transmembrane" evidence="2">
    <location>
        <begin position="2"/>
        <end position="44"/>
    </location>
</feature>
<dbReference type="HOGENOM" id="CLU_2262997_0_0_1"/>
<evidence type="ECO:0000259" key="2">
    <source>
        <dbReference type="Pfam" id="PF23317"/>
    </source>
</evidence>
<dbReference type="EMBL" id="GG692424">
    <property type="protein sequence ID" value="EER40894.1"/>
    <property type="molecule type" value="Genomic_DNA"/>
</dbReference>
<feature type="signal peptide" evidence="1">
    <location>
        <begin position="1"/>
        <end position="18"/>
    </location>
</feature>